<comment type="caution">
    <text evidence="3">The sequence shown here is derived from an EMBL/GenBank/DDBJ whole genome shotgun (WGS) entry which is preliminary data.</text>
</comment>
<keyword evidence="2" id="KW-0732">Signal</keyword>
<dbReference type="EMBL" id="BJYF01000005">
    <property type="protein sequence ID" value="GEN59078.1"/>
    <property type="molecule type" value="Genomic_DNA"/>
</dbReference>
<dbReference type="Proteomes" id="UP000321635">
    <property type="component" value="Unassembled WGS sequence"/>
</dbReference>
<accession>A0A511X818</accession>
<feature type="chain" id="PRO_5021884564" description="Type II secretion system protein GspC N-terminal domain-containing protein" evidence="2">
    <location>
        <begin position="21"/>
        <end position="201"/>
    </location>
</feature>
<dbReference type="STRING" id="1120919.GCA_000429165_01723"/>
<name>A0A511X818_9PROT</name>
<gene>
    <name evidence="3" type="ORF">ANI02nite_09620</name>
</gene>
<keyword evidence="4" id="KW-1185">Reference proteome</keyword>
<evidence type="ECO:0000256" key="1">
    <source>
        <dbReference type="SAM" id="MobiDB-lite"/>
    </source>
</evidence>
<sequence length="201" mass="21126">MNVPWLIVVLAAAQLSVACARAEAPDHRPPPAHGPGHVASSAPLRSADGQTSSETPESGLNADDASTEATDAGSSEEPLSAVALLDRPLFEPDRRPKGDAAQARGALRLTGIVGRDGRWTAIFHDGPADSRSKPRVVGQTINNWTVTAITGKDVTLHRDSETTSLAPTFLSSGAAPTDEKKANIHAVKILKARKTDPHLAW</sequence>
<feature type="signal peptide" evidence="2">
    <location>
        <begin position="1"/>
        <end position="20"/>
    </location>
</feature>
<organism evidence="3 4">
    <name type="scientific">Acetobacter nitrogenifigens DSM 23921 = NBRC 105050</name>
    <dbReference type="NCBI Taxonomy" id="1120919"/>
    <lineage>
        <taxon>Bacteria</taxon>
        <taxon>Pseudomonadati</taxon>
        <taxon>Pseudomonadota</taxon>
        <taxon>Alphaproteobacteria</taxon>
        <taxon>Acetobacterales</taxon>
        <taxon>Acetobacteraceae</taxon>
        <taxon>Acetobacter</taxon>
    </lineage>
</organism>
<evidence type="ECO:0008006" key="5">
    <source>
        <dbReference type="Google" id="ProtNLM"/>
    </source>
</evidence>
<proteinExistence type="predicted"/>
<evidence type="ECO:0000313" key="3">
    <source>
        <dbReference type="EMBL" id="GEN59078.1"/>
    </source>
</evidence>
<evidence type="ECO:0000256" key="2">
    <source>
        <dbReference type="SAM" id="SignalP"/>
    </source>
</evidence>
<dbReference type="AlphaFoldDB" id="A0A511X818"/>
<protein>
    <recommendedName>
        <fullName evidence="5">Type II secretion system protein GspC N-terminal domain-containing protein</fullName>
    </recommendedName>
</protein>
<reference evidence="3 4" key="1">
    <citation type="submission" date="2019-07" db="EMBL/GenBank/DDBJ databases">
        <title>Whole genome shotgun sequence of Acetobacter nitrogenifigens NBRC 105050.</title>
        <authorList>
            <person name="Hosoyama A."/>
            <person name="Uohara A."/>
            <person name="Ohji S."/>
            <person name="Ichikawa N."/>
        </authorList>
    </citation>
    <scope>NUCLEOTIDE SEQUENCE [LARGE SCALE GENOMIC DNA]</scope>
    <source>
        <strain evidence="3 4">NBRC 105050</strain>
    </source>
</reference>
<dbReference type="RefSeq" id="WP_026397722.1">
    <property type="nucleotide sequence ID" value="NZ_AUBI01000005.1"/>
</dbReference>
<evidence type="ECO:0000313" key="4">
    <source>
        <dbReference type="Proteomes" id="UP000321635"/>
    </source>
</evidence>
<feature type="region of interest" description="Disordered" evidence="1">
    <location>
        <begin position="24"/>
        <end position="81"/>
    </location>
</feature>
<feature type="compositionally biased region" description="Polar residues" evidence="1">
    <location>
        <begin position="48"/>
        <end position="58"/>
    </location>
</feature>